<dbReference type="PANTHER" id="PTHR13384">
    <property type="entry name" value="G PATCH DOMAIN-CONTAINING PROTEIN 1"/>
    <property type="match status" value="1"/>
</dbReference>
<dbReference type="GO" id="GO:0003723">
    <property type="term" value="F:RNA binding"/>
    <property type="evidence" value="ECO:0007669"/>
    <property type="project" value="TreeGrafter"/>
</dbReference>
<gene>
    <name evidence="3" type="ORF">IWQ62_005443</name>
</gene>
<dbReference type="OrthoDB" id="20507at2759"/>
<dbReference type="EMBL" id="JANBPY010002249">
    <property type="protein sequence ID" value="KAJ1955816.1"/>
    <property type="molecule type" value="Genomic_DNA"/>
</dbReference>
<proteinExistence type="predicted"/>
<keyword evidence="4" id="KW-1185">Reference proteome</keyword>
<comment type="caution">
    <text evidence="3">The sequence shown here is derived from an EMBL/GenBank/DDBJ whole genome shotgun (WGS) entry which is preliminary data.</text>
</comment>
<evidence type="ECO:0000259" key="2">
    <source>
        <dbReference type="Pfam" id="PF07713"/>
    </source>
</evidence>
<sequence length="255" mass="28784">MSPLPQRKHPQDDEQSFTCIGTEFTDLSNQPNRKRQRTDQPLVTPYRPTWQQEARDSQGRRRFHGAFTGGFIAGYNNTVGSKEGFQPRQFYSARGQRFGGQHETPSPLVQRVEDFMDEEDLADRAQRNTASQESIRPRGFNTEDSLDQEYLDDAGLSCRNTIAGSLQYTRDPLSKTTPQDSSLLRTRRDHAIPGHYHRDTTTSVATLLAPRLLQDFAPTSQPSHFTTLGQRLLAKVGWIPSTMRNQANTTVESGG</sequence>
<dbReference type="AlphaFoldDB" id="A0A9W8DZM9"/>
<dbReference type="InterPro" id="IPR011666">
    <property type="entry name" value="DUF1604"/>
</dbReference>
<evidence type="ECO:0000313" key="3">
    <source>
        <dbReference type="EMBL" id="KAJ1955816.1"/>
    </source>
</evidence>
<feature type="non-terminal residue" evidence="3">
    <location>
        <position position="255"/>
    </location>
</feature>
<reference evidence="3" key="1">
    <citation type="submission" date="2022-07" db="EMBL/GenBank/DDBJ databases">
        <title>Phylogenomic reconstructions and comparative analyses of Kickxellomycotina fungi.</title>
        <authorList>
            <person name="Reynolds N.K."/>
            <person name="Stajich J.E."/>
            <person name="Barry K."/>
            <person name="Grigoriev I.V."/>
            <person name="Crous P."/>
            <person name="Smith M.E."/>
        </authorList>
    </citation>
    <scope>NUCLEOTIDE SEQUENCE</scope>
    <source>
        <strain evidence="3">RSA 1196</strain>
    </source>
</reference>
<evidence type="ECO:0000256" key="1">
    <source>
        <dbReference type="SAM" id="MobiDB-lite"/>
    </source>
</evidence>
<evidence type="ECO:0000313" key="4">
    <source>
        <dbReference type="Proteomes" id="UP001150925"/>
    </source>
</evidence>
<feature type="region of interest" description="Disordered" evidence="1">
    <location>
        <begin position="1"/>
        <end position="44"/>
    </location>
</feature>
<organism evidence="3 4">
    <name type="scientific">Dispira parvispora</name>
    <dbReference type="NCBI Taxonomy" id="1520584"/>
    <lineage>
        <taxon>Eukaryota</taxon>
        <taxon>Fungi</taxon>
        <taxon>Fungi incertae sedis</taxon>
        <taxon>Zoopagomycota</taxon>
        <taxon>Kickxellomycotina</taxon>
        <taxon>Dimargaritomycetes</taxon>
        <taxon>Dimargaritales</taxon>
        <taxon>Dimargaritaceae</taxon>
        <taxon>Dispira</taxon>
    </lineage>
</organism>
<dbReference type="Proteomes" id="UP001150925">
    <property type="component" value="Unassembled WGS sequence"/>
</dbReference>
<dbReference type="PANTHER" id="PTHR13384:SF19">
    <property type="entry name" value="G PATCH DOMAIN-CONTAINING PROTEIN 1"/>
    <property type="match status" value="1"/>
</dbReference>
<accession>A0A9W8DZM9</accession>
<protein>
    <recommendedName>
        <fullName evidence="2">G patch domain-containing protein</fullName>
    </recommendedName>
</protein>
<dbReference type="GO" id="GO:0005634">
    <property type="term" value="C:nucleus"/>
    <property type="evidence" value="ECO:0007669"/>
    <property type="project" value="TreeGrafter"/>
</dbReference>
<feature type="domain" description="G patch" evidence="2">
    <location>
        <begin position="47"/>
        <end position="129"/>
    </location>
</feature>
<dbReference type="GO" id="GO:0006397">
    <property type="term" value="P:mRNA processing"/>
    <property type="evidence" value="ECO:0007669"/>
    <property type="project" value="InterPro"/>
</dbReference>
<dbReference type="Pfam" id="PF07713">
    <property type="entry name" value="DUF1604"/>
    <property type="match status" value="1"/>
</dbReference>
<name>A0A9W8DZM9_9FUNG</name>